<evidence type="ECO:0000313" key="1">
    <source>
        <dbReference type="EMBL" id="KAG0437889.1"/>
    </source>
</evidence>
<name>A0AC60QP07_IXOPE</name>
<evidence type="ECO:0000313" key="2">
    <source>
        <dbReference type="Proteomes" id="UP000805193"/>
    </source>
</evidence>
<gene>
    <name evidence="1" type="ORF">HPB47_017242</name>
</gene>
<keyword evidence="2" id="KW-1185">Reference proteome</keyword>
<accession>A0AC60QP07</accession>
<comment type="caution">
    <text evidence="1">The sequence shown here is derived from an EMBL/GenBank/DDBJ whole genome shotgun (WGS) entry which is preliminary data.</text>
</comment>
<protein>
    <submittedName>
        <fullName evidence="1">Uncharacterized protein</fullName>
    </submittedName>
</protein>
<sequence>MVQSYLPTVLIVVISWVSFWLDVESIPARTTLGVTTLLTISSKGSGIQSNLPPVSYIKAIDVWMGACTGFVFSALLEFTVVSCLARIQAGTPFSFLLMPQFYSLSRLILVSAQFGNVPVQNTGEENERESSPATAKHGVVVVDAVNGQHVFMRCTVRAKRIDQVSRVAFPAIFLFFNSIYWPYFMCFTGRSHPREECPASGATCFSCGRVGHFANVCRSRPRGDRDQRQLALPAGRRASARGYYEHRHAGPDPTGTPVQGVCMFSDDDDELRPSVFTVGSPGGRQEQRPGPQRRSFTADVEVNGFPLSILIDTGAEVSILSDATFNRINRSGRIKLSKPPRTLVHYLKGSIPVLGCFHANVVFKGRFATILFYVVRNGRSLLGVDAVHDLKMILSGVPLKCFPRRRCCSRNSRPGTFNRG</sequence>
<dbReference type="Proteomes" id="UP000805193">
    <property type="component" value="Unassembled WGS sequence"/>
</dbReference>
<organism evidence="1 2">
    <name type="scientific">Ixodes persulcatus</name>
    <name type="common">Taiga tick</name>
    <dbReference type="NCBI Taxonomy" id="34615"/>
    <lineage>
        <taxon>Eukaryota</taxon>
        <taxon>Metazoa</taxon>
        <taxon>Ecdysozoa</taxon>
        <taxon>Arthropoda</taxon>
        <taxon>Chelicerata</taxon>
        <taxon>Arachnida</taxon>
        <taxon>Acari</taxon>
        <taxon>Parasitiformes</taxon>
        <taxon>Ixodida</taxon>
        <taxon>Ixodoidea</taxon>
        <taxon>Ixodidae</taxon>
        <taxon>Ixodinae</taxon>
        <taxon>Ixodes</taxon>
    </lineage>
</organism>
<proteinExistence type="predicted"/>
<reference evidence="1 2" key="1">
    <citation type="journal article" date="2020" name="Cell">
        <title>Large-Scale Comparative Analyses of Tick Genomes Elucidate Their Genetic Diversity and Vector Capacities.</title>
        <authorList>
            <consortium name="Tick Genome and Microbiome Consortium (TIGMIC)"/>
            <person name="Jia N."/>
            <person name="Wang J."/>
            <person name="Shi W."/>
            <person name="Du L."/>
            <person name="Sun Y."/>
            <person name="Zhan W."/>
            <person name="Jiang J.F."/>
            <person name="Wang Q."/>
            <person name="Zhang B."/>
            <person name="Ji P."/>
            <person name="Bell-Sakyi L."/>
            <person name="Cui X.M."/>
            <person name="Yuan T.T."/>
            <person name="Jiang B.G."/>
            <person name="Yang W.F."/>
            <person name="Lam T.T."/>
            <person name="Chang Q.C."/>
            <person name="Ding S.J."/>
            <person name="Wang X.J."/>
            <person name="Zhu J.G."/>
            <person name="Ruan X.D."/>
            <person name="Zhao L."/>
            <person name="Wei J.T."/>
            <person name="Ye R.Z."/>
            <person name="Que T.C."/>
            <person name="Du C.H."/>
            <person name="Zhou Y.H."/>
            <person name="Cheng J.X."/>
            <person name="Dai P.F."/>
            <person name="Guo W.B."/>
            <person name="Han X.H."/>
            <person name="Huang E.J."/>
            <person name="Li L.F."/>
            <person name="Wei W."/>
            <person name="Gao Y.C."/>
            <person name="Liu J.Z."/>
            <person name="Shao H.Z."/>
            <person name="Wang X."/>
            <person name="Wang C.C."/>
            <person name="Yang T.C."/>
            <person name="Huo Q.B."/>
            <person name="Li W."/>
            <person name="Chen H.Y."/>
            <person name="Chen S.E."/>
            <person name="Zhou L.G."/>
            <person name="Ni X.B."/>
            <person name="Tian J.H."/>
            <person name="Sheng Y."/>
            <person name="Liu T."/>
            <person name="Pan Y.S."/>
            <person name="Xia L.Y."/>
            <person name="Li J."/>
            <person name="Zhao F."/>
            <person name="Cao W.C."/>
        </authorList>
    </citation>
    <scope>NUCLEOTIDE SEQUENCE [LARGE SCALE GENOMIC DNA]</scope>
    <source>
        <strain evidence="1">Iper-2018</strain>
    </source>
</reference>
<dbReference type="EMBL" id="JABSTQ010006123">
    <property type="protein sequence ID" value="KAG0437889.1"/>
    <property type="molecule type" value="Genomic_DNA"/>
</dbReference>